<dbReference type="Proteomes" id="UP000815677">
    <property type="component" value="Unassembled WGS sequence"/>
</dbReference>
<dbReference type="EMBL" id="DF841522">
    <property type="protein sequence ID" value="GAT45578.1"/>
    <property type="molecule type" value="Genomic_DNA"/>
</dbReference>
<sequence length="163" mass="18008">MSSMQQVLQNIGGDFRAWAFQGYPTMDAAKEAFKVAEKAGFTSTTSLPLGDLPVTIERAPRPVHSSDLNKQARMAGRAYNDLWYVSYIGIRPGVYPTWIECSMSSEWVVDGDWQKFASFEDARAAYKQAKKAGETRQSRVACLAGMGVVVVSTCFSFGLNRSE</sequence>
<evidence type="ECO:0000256" key="1">
    <source>
        <dbReference type="SAM" id="Phobius"/>
    </source>
</evidence>
<feature type="domain" description="Ribonuclease H1 N-terminal" evidence="2">
    <location>
        <begin position="83"/>
        <end position="124"/>
    </location>
</feature>
<protein>
    <recommendedName>
        <fullName evidence="2">Ribonuclease H1 N-terminal domain-containing protein</fullName>
    </recommendedName>
</protein>
<evidence type="ECO:0000313" key="3">
    <source>
        <dbReference type="EMBL" id="GAT45578.1"/>
    </source>
</evidence>
<dbReference type="InterPro" id="IPR011320">
    <property type="entry name" value="RNase_H1_N"/>
</dbReference>
<gene>
    <name evidence="3" type="ORF">MCHLO_03148</name>
</gene>
<keyword evidence="1" id="KW-0472">Membrane</keyword>
<keyword evidence="1" id="KW-0812">Transmembrane</keyword>
<organism evidence="3 4">
    <name type="scientific">Mycena chlorophos</name>
    <name type="common">Agaric fungus</name>
    <name type="synonym">Agaricus chlorophos</name>
    <dbReference type="NCBI Taxonomy" id="658473"/>
    <lineage>
        <taxon>Eukaryota</taxon>
        <taxon>Fungi</taxon>
        <taxon>Dikarya</taxon>
        <taxon>Basidiomycota</taxon>
        <taxon>Agaricomycotina</taxon>
        <taxon>Agaricomycetes</taxon>
        <taxon>Agaricomycetidae</taxon>
        <taxon>Agaricales</taxon>
        <taxon>Marasmiineae</taxon>
        <taxon>Mycenaceae</taxon>
        <taxon>Mycena</taxon>
    </lineage>
</organism>
<accession>A0ABQ0L329</accession>
<feature type="transmembrane region" description="Helical" evidence="1">
    <location>
        <begin position="140"/>
        <end position="159"/>
    </location>
</feature>
<dbReference type="Pfam" id="PF01693">
    <property type="entry name" value="Cauli_VI"/>
    <property type="match status" value="1"/>
</dbReference>
<proteinExistence type="predicted"/>
<evidence type="ECO:0000313" key="4">
    <source>
        <dbReference type="Proteomes" id="UP000815677"/>
    </source>
</evidence>
<evidence type="ECO:0000259" key="2">
    <source>
        <dbReference type="Pfam" id="PF01693"/>
    </source>
</evidence>
<keyword evidence="4" id="KW-1185">Reference proteome</keyword>
<reference evidence="3" key="1">
    <citation type="submission" date="2014-09" db="EMBL/GenBank/DDBJ databases">
        <title>Genome sequence of the luminous mushroom Mycena chlorophos for searching fungal bioluminescence genes.</title>
        <authorList>
            <person name="Tanaka Y."/>
            <person name="Kasuga D."/>
            <person name="Oba Y."/>
            <person name="Hase S."/>
            <person name="Sato K."/>
            <person name="Oba Y."/>
            <person name="Sakakibara Y."/>
        </authorList>
    </citation>
    <scope>NUCLEOTIDE SEQUENCE</scope>
</reference>
<keyword evidence="1" id="KW-1133">Transmembrane helix</keyword>
<name>A0ABQ0L329_MYCCL</name>